<reference evidence="3 4" key="1">
    <citation type="journal article" date="2007" name="Science">
        <title>The Chlamydomonas genome reveals the evolution of key animal and plant functions.</title>
        <authorList>
            <person name="Merchant S.S."/>
            <person name="Prochnik S.E."/>
            <person name="Vallon O."/>
            <person name="Harris E.H."/>
            <person name="Karpowicz S.J."/>
            <person name="Witman G.B."/>
            <person name="Terry A."/>
            <person name="Salamov A."/>
            <person name="Fritz-Laylin L.K."/>
            <person name="Marechal-Drouard L."/>
            <person name="Marshall W.F."/>
            <person name="Qu L.H."/>
            <person name="Nelson D.R."/>
            <person name="Sanderfoot A.A."/>
            <person name="Spalding M.H."/>
            <person name="Kapitonov V.V."/>
            <person name="Ren Q."/>
            <person name="Ferris P."/>
            <person name="Lindquist E."/>
            <person name="Shapiro H."/>
            <person name="Lucas S.M."/>
            <person name="Grimwood J."/>
            <person name="Schmutz J."/>
            <person name="Cardol P."/>
            <person name="Cerutti H."/>
            <person name="Chanfreau G."/>
            <person name="Chen C.L."/>
            <person name="Cognat V."/>
            <person name="Croft M.T."/>
            <person name="Dent R."/>
            <person name="Dutcher S."/>
            <person name="Fernandez E."/>
            <person name="Fukuzawa H."/>
            <person name="Gonzalez-Ballester D."/>
            <person name="Gonzalez-Halphen D."/>
            <person name="Hallmann A."/>
            <person name="Hanikenne M."/>
            <person name="Hippler M."/>
            <person name="Inwood W."/>
            <person name="Jabbari K."/>
            <person name="Kalanon M."/>
            <person name="Kuras R."/>
            <person name="Lefebvre P.A."/>
            <person name="Lemaire S.D."/>
            <person name="Lobanov A.V."/>
            <person name="Lohr M."/>
            <person name="Manuell A."/>
            <person name="Meier I."/>
            <person name="Mets L."/>
            <person name="Mittag M."/>
            <person name="Mittelmeier T."/>
            <person name="Moroney J.V."/>
            <person name="Moseley J."/>
            <person name="Napoli C."/>
            <person name="Nedelcu A.M."/>
            <person name="Niyogi K."/>
            <person name="Novoselov S.V."/>
            <person name="Paulsen I.T."/>
            <person name="Pazour G."/>
            <person name="Purton S."/>
            <person name="Ral J.P."/>
            <person name="Riano-Pachon D.M."/>
            <person name="Riekhof W."/>
            <person name="Rymarquis L."/>
            <person name="Schroda M."/>
            <person name="Stern D."/>
            <person name="Umen J."/>
            <person name="Willows R."/>
            <person name="Wilson N."/>
            <person name="Zimmer S.L."/>
            <person name="Allmer J."/>
            <person name="Balk J."/>
            <person name="Bisova K."/>
            <person name="Chen C.J."/>
            <person name="Elias M."/>
            <person name="Gendler K."/>
            <person name="Hauser C."/>
            <person name="Lamb M.R."/>
            <person name="Ledford H."/>
            <person name="Long J.C."/>
            <person name="Minagawa J."/>
            <person name="Page M.D."/>
            <person name="Pan J."/>
            <person name="Pootakham W."/>
            <person name="Roje S."/>
            <person name="Rose A."/>
            <person name="Stahlberg E."/>
            <person name="Terauchi A.M."/>
            <person name="Yang P."/>
            <person name="Ball S."/>
            <person name="Bowler C."/>
            <person name="Dieckmann C.L."/>
            <person name="Gladyshev V.N."/>
            <person name="Green P."/>
            <person name="Jorgensen R."/>
            <person name="Mayfield S."/>
            <person name="Mueller-Roeber B."/>
            <person name="Rajamani S."/>
            <person name="Sayre R.T."/>
            <person name="Brokstein P."/>
            <person name="Dubchak I."/>
            <person name="Goodstein D."/>
            <person name="Hornick L."/>
            <person name="Huang Y.W."/>
            <person name="Jhaveri J."/>
            <person name="Luo Y."/>
            <person name="Martinez D."/>
            <person name="Ngau W.C."/>
            <person name="Otillar B."/>
            <person name="Poliakov A."/>
            <person name="Porter A."/>
            <person name="Szajkowski L."/>
            <person name="Werner G."/>
            <person name="Zhou K."/>
            <person name="Grigoriev I.V."/>
            <person name="Rokhsar D.S."/>
            <person name="Grossman A.R."/>
        </authorList>
    </citation>
    <scope>NUCLEOTIDE SEQUENCE [LARGE SCALE GENOMIC DNA]</scope>
    <source>
        <strain evidence="4">CC-503</strain>
    </source>
</reference>
<dbReference type="Gene3D" id="3.80.10.10">
    <property type="entry name" value="Ribonuclease Inhibitor"/>
    <property type="match status" value="1"/>
</dbReference>
<dbReference type="OrthoDB" id="559316at2759"/>
<dbReference type="PANTHER" id="PTHR31535:SF3">
    <property type="entry name" value="REGULATORY PROTEIN ZESTE"/>
    <property type="match status" value="1"/>
</dbReference>
<protein>
    <submittedName>
        <fullName evidence="3">Uncharacterized protein</fullName>
    </submittedName>
</protein>
<dbReference type="KEGG" id="cre:CHLRE_05g240750v5"/>
<evidence type="ECO:0000313" key="4">
    <source>
        <dbReference type="Proteomes" id="UP000006906"/>
    </source>
</evidence>
<dbReference type="GeneID" id="5723263"/>
<dbReference type="Proteomes" id="UP000006906">
    <property type="component" value="Chromosome 5"/>
</dbReference>
<feature type="compositionally biased region" description="Gly residues" evidence="2">
    <location>
        <begin position="761"/>
        <end position="774"/>
    </location>
</feature>
<dbReference type="Gramene" id="PNW83726">
    <property type="protein sequence ID" value="PNW83726"/>
    <property type="gene ID" value="CHLRE_05g240750v5"/>
</dbReference>
<accession>A0A2K3DT63</accession>
<name>A0A2K3DT63_CHLRE</name>
<feature type="compositionally biased region" description="Gly residues" evidence="2">
    <location>
        <begin position="499"/>
        <end position="519"/>
    </location>
</feature>
<dbReference type="PaxDb" id="3055-EDO99855"/>
<proteinExistence type="predicted"/>
<dbReference type="InParanoid" id="A0A2K3DT63"/>
<gene>
    <name evidence="3" type="ORF">CHLRE_05g240750v5</name>
</gene>
<dbReference type="InterPro" id="IPR032675">
    <property type="entry name" value="LRR_dom_sf"/>
</dbReference>
<organism evidence="3 4">
    <name type="scientific">Chlamydomonas reinhardtii</name>
    <name type="common">Chlamydomonas smithii</name>
    <dbReference type="NCBI Taxonomy" id="3055"/>
    <lineage>
        <taxon>Eukaryota</taxon>
        <taxon>Viridiplantae</taxon>
        <taxon>Chlorophyta</taxon>
        <taxon>core chlorophytes</taxon>
        <taxon>Chlorophyceae</taxon>
        <taxon>CS clade</taxon>
        <taxon>Chlamydomonadales</taxon>
        <taxon>Chlamydomonadaceae</taxon>
        <taxon>Chlamydomonas</taxon>
    </lineage>
</organism>
<evidence type="ECO:0000256" key="2">
    <source>
        <dbReference type="SAM" id="MobiDB-lite"/>
    </source>
</evidence>
<keyword evidence="4" id="KW-1185">Reference proteome</keyword>
<dbReference type="GO" id="GO:0005930">
    <property type="term" value="C:axoneme"/>
    <property type="evidence" value="ECO:0007669"/>
    <property type="project" value="UniProtKB-SubCell"/>
</dbReference>
<feature type="compositionally biased region" description="Acidic residues" evidence="2">
    <location>
        <begin position="817"/>
        <end position="835"/>
    </location>
</feature>
<comment type="subcellular location">
    <subcellularLocation>
        <location evidence="1">Cytoplasm</location>
        <location evidence="1">Cytoskeleton</location>
        <location evidence="1">Cilium axoneme</location>
    </subcellularLocation>
</comment>
<dbReference type="RefSeq" id="XP_042924935.1">
    <property type="nucleotide sequence ID" value="XM_043062372.1"/>
</dbReference>
<dbReference type="AlphaFoldDB" id="A0A2K3DT63"/>
<dbReference type="PANTHER" id="PTHR31535">
    <property type="match status" value="1"/>
</dbReference>
<feature type="region of interest" description="Disordered" evidence="2">
    <location>
        <begin position="571"/>
        <end position="593"/>
    </location>
</feature>
<dbReference type="EMBL" id="CM008966">
    <property type="protein sequence ID" value="PNW83726.1"/>
    <property type="molecule type" value="Genomic_DNA"/>
</dbReference>
<evidence type="ECO:0000256" key="1">
    <source>
        <dbReference type="ARBA" id="ARBA00004430"/>
    </source>
</evidence>
<sequence length="851" mass="88163">MLQGARARGGAGGGSGLAQQLAHHCSSSLAPLPASEAQQNRGPLQPHGGDEVMKAKMEGTHTVLDVLRALPVDARSAVFGDTFSRRLAGCRLACRELQQFHDSTITHVHLRLPALQQRQQQQTGLASPVVKFARCSRLEVRAVGVSDPVSTVLAGSSPAAAVRERITHLVVSGWGYNQHRVAEAVAAKLPCLEELELLNDGGGSYIYSQGDRRPPPQGGICGILGTAGLPALRRLTLSRATSADLEGLGALAACPQLRELVLPVPMPPPPQARGSTDDPTHAALEGLAQLQRLEQLTLGVDSTRFSSTSERFLAKLLSSHRPPQLRGLVLLTENDKAPVLELCTDQHTGRMEPLLVSALLAALDSLRPPTIPQLLISSPGGRWVLERNELEPGAALPRLLARCECVEADNLPSVYDPSMYDTHSPPAELLSAARMVGLPRALELRHGTLLCRDAVLGAAGATTEPAATATPTATSTAAHPAAAGGRELGLMLQQLGLGSSTGDGQRSGGGAAASGGGGLRLQLDTASPQEVLREAVERLWAQALHASGAAAAAGGGATGATVGGRSGGCEGASGSNDITGGGGGSGSSSDNMERLTPGLLLLRGKLPRAPERTSYFADLSDAAWADWLEDVLDSCFAAAASVSQLPSPAATVARQGPAATAFENEGLTYSVRRRLSRGVHVAAPEAGILLLECRSLADATALAAAMVPPAVGGAPAAFSAVAVPVRSSPGSWPSRTADAIKSGFFQVLTELWSRSGAAAGATGGGGSAGGGGRRGISSTRSMGQAGASRVTEGVLERLQQLMDLDWGVRELWSEAELEPDTSDLLDDDYDDDGYDDGYCYSYDGDYRSDRS</sequence>
<evidence type="ECO:0000313" key="3">
    <source>
        <dbReference type="EMBL" id="PNW83726.1"/>
    </source>
</evidence>
<feature type="region of interest" description="Disordered" evidence="2">
    <location>
        <begin position="496"/>
        <end position="521"/>
    </location>
</feature>
<feature type="region of interest" description="Disordered" evidence="2">
    <location>
        <begin position="817"/>
        <end position="851"/>
    </location>
</feature>
<feature type="region of interest" description="Disordered" evidence="2">
    <location>
        <begin position="759"/>
        <end position="785"/>
    </location>
</feature>